<evidence type="ECO:0000313" key="10">
    <source>
        <dbReference type="EMBL" id="RNA17969.1"/>
    </source>
</evidence>
<dbReference type="Gene3D" id="2.60.40.10">
    <property type="entry name" value="Immunoglobulins"/>
    <property type="match status" value="1"/>
</dbReference>
<evidence type="ECO:0000256" key="7">
    <source>
        <dbReference type="SAM" id="SignalP"/>
    </source>
</evidence>
<dbReference type="SMART" id="SM00060">
    <property type="entry name" value="FN3"/>
    <property type="match status" value="1"/>
</dbReference>
<evidence type="ECO:0000313" key="11">
    <source>
        <dbReference type="Proteomes" id="UP000276133"/>
    </source>
</evidence>
<dbReference type="AlphaFoldDB" id="A0A3M7R3E0"/>
<dbReference type="Pfam" id="PF00041">
    <property type="entry name" value="fn3"/>
    <property type="match status" value="1"/>
</dbReference>
<evidence type="ECO:0000256" key="5">
    <source>
        <dbReference type="ARBA" id="ARBA00023157"/>
    </source>
</evidence>
<dbReference type="Pfam" id="PF01825">
    <property type="entry name" value="GPS"/>
    <property type="match status" value="1"/>
</dbReference>
<comment type="caution">
    <text evidence="10">The sequence shown here is derived from an EMBL/GenBank/DDBJ whole genome shotgun (WGS) entry which is preliminary data.</text>
</comment>
<evidence type="ECO:0000256" key="1">
    <source>
        <dbReference type="ARBA" id="ARBA00004370"/>
    </source>
</evidence>
<dbReference type="PROSITE" id="PS50221">
    <property type="entry name" value="GAIN_B"/>
    <property type="match status" value="1"/>
</dbReference>
<dbReference type="Proteomes" id="UP000276133">
    <property type="component" value="Unassembled WGS sequence"/>
</dbReference>
<dbReference type="PANTHER" id="PTHR47767">
    <property type="entry name" value="ADHESION G PROTEIN-COUPLED RECEPTOR G7"/>
    <property type="match status" value="1"/>
</dbReference>
<dbReference type="InterPro" id="IPR036116">
    <property type="entry name" value="FN3_sf"/>
</dbReference>
<name>A0A3M7R3E0_BRAPC</name>
<dbReference type="InterPro" id="IPR053066">
    <property type="entry name" value="ADGR_G7"/>
</dbReference>
<dbReference type="Gene3D" id="1.20.1070.10">
    <property type="entry name" value="Rhodopsin 7-helix transmembrane proteins"/>
    <property type="match status" value="1"/>
</dbReference>
<feature type="domain" description="GAIN-B" evidence="8">
    <location>
        <begin position="512"/>
        <end position="698"/>
    </location>
</feature>
<dbReference type="SMART" id="SM00303">
    <property type="entry name" value="GPS"/>
    <property type="match status" value="1"/>
</dbReference>
<evidence type="ECO:0000256" key="4">
    <source>
        <dbReference type="ARBA" id="ARBA00023136"/>
    </source>
</evidence>
<dbReference type="InterPro" id="IPR013783">
    <property type="entry name" value="Ig-like_fold"/>
</dbReference>
<feature type="transmembrane region" description="Helical" evidence="6">
    <location>
        <begin position="757"/>
        <end position="778"/>
    </location>
</feature>
<dbReference type="GO" id="GO:0016020">
    <property type="term" value="C:membrane"/>
    <property type="evidence" value="ECO:0007669"/>
    <property type="project" value="UniProtKB-SubCell"/>
</dbReference>
<keyword evidence="7" id="KW-0732">Signal</keyword>
<feature type="signal peptide" evidence="7">
    <location>
        <begin position="1"/>
        <end position="19"/>
    </location>
</feature>
<dbReference type="PROSITE" id="PS50853">
    <property type="entry name" value="FN3"/>
    <property type="match status" value="1"/>
</dbReference>
<dbReference type="EMBL" id="REGN01004334">
    <property type="protein sequence ID" value="RNA17969.1"/>
    <property type="molecule type" value="Genomic_DNA"/>
</dbReference>
<dbReference type="PANTHER" id="PTHR47767:SF1">
    <property type="entry name" value="ADHESION G PROTEIN-COUPLED RECEPTOR G7"/>
    <property type="match status" value="1"/>
</dbReference>
<evidence type="ECO:0000259" key="8">
    <source>
        <dbReference type="PROSITE" id="PS50221"/>
    </source>
</evidence>
<keyword evidence="11" id="KW-1185">Reference proteome</keyword>
<comment type="subcellular location">
    <subcellularLocation>
        <location evidence="1">Membrane</location>
    </subcellularLocation>
</comment>
<dbReference type="InterPro" id="IPR046338">
    <property type="entry name" value="GAIN_dom_sf"/>
</dbReference>
<protein>
    <submittedName>
        <fullName evidence="10">Adhesion G-coupled receptor G7</fullName>
    </submittedName>
</protein>
<evidence type="ECO:0000256" key="2">
    <source>
        <dbReference type="ARBA" id="ARBA00022692"/>
    </source>
</evidence>
<sequence length="872" mass="100036">MSKLLLLTLIFICPAKNFALSNDNFVLKFSWDQADKCDLTSLFTYNSVSQECTLVKDTLQIFLSQNTSTGDFKPIDLFLDLEILLEMRASMEDSDRDIFLKWNAKNNLFSFIGSECQQTSDGINCTNNDIISQPSLFAKFTDYIDRKGFFMQDKVSYFFDRGDLIVRDFDYEIESPNIRLFSDNMVQNDIQINANKADINHLSKFYNKTVDLSLFGYIELKSLVGKDVDVVLQLDANILFLNGEKSTADSVFYESFFTHTRVKFETKKISLKLPYVEIYEIYPNSEKSVVVKWTNPLIDFDLVKPGNVKSINFTSITAFSVGVNWNPPNGLVDNYRINLVGNYLSETKIVDNSTFFYNVTRLLQKTKYFVTVTALRDSLESDPKTESFETLEIISILNTSDYTNIDQIISILPDQSLFDLINVTTIELQNSTNVQDSLNKTSFIVASMAQQTKNSTILEGLINLTDKTLNKSNEIFMKDKQIGNRLSLSMETAIAKIDLENSINNQFIKNYSNFFIKSKLIYNFTLQDTGFILEGLTENSTEIDDELFLDSKSLNYDVYFNKNSIEDLILNNTTPRLSFIAYNSQKLFKSSKVSELYQLEDCIKQTFLTINVLSASSLYNLPPKEGLVNIIFPKQQIEKTCSTVNYSLICVYWNYDLNDWSSEGCNYKELEKNGKIVHKCSCSHLSHFAILFLPQNFKFPLHLEQLLFISSIVGISFSILGLLITILNEFLLIINPSRFGKISSGVLTRQRQMIKEYLFLFIIWCISLLIMNIIYIIFGFTKREYDFFPNRNDPDLSITKCMVIGPLLHFFLLNSFCLSISISIIQFLFIHKSLNSFKYLAIKSLVPSILIPASIVLLVSLINKKAYYRDDG</sequence>
<dbReference type="Gene3D" id="2.60.220.50">
    <property type="match status" value="1"/>
</dbReference>
<evidence type="ECO:0000256" key="3">
    <source>
        <dbReference type="ARBA" id="ARBA00022989"/>
    </source>
</evidence>
<gene>
    <name evidence="10" type="ORF">BpHYR1_017445</name>
</gene>
<feature type="transmembrane region" description="Helical" evidence="6">
    <location>
        <begin position="706"/>
        <end position="734"/>
    </location>
</feature>
<keyword evidence="4 6" id="KW-0472">Membrane</keyword>
<dbReference type="InterPro" id="IPR003961">
    <property type="entry name" value="FN3_dom"/>
</dbReference>
<dbReference type="STRING" id="10195.A0A3M7R3E0"/>
<evidence type="ECO:0000259" key="9">
    <source>
        <dbReference type="PROSITE" id="PS50853"/>
    </source>
</evidence>
<feature type="chain" id="PRO_5017991567" evidence="7">
    <location>
        <begin position="20"/>
        <end position="872"/>
    </location>
</feature>
<keyword evidence="5" id="KW-1015">Disulfide bond</keyword>
<keyword evidence="10" id="KW-0675">Receptor</keyword>
<feature type="transmembrane region" description="Helical" evidence="6">
    <location>
        <begin position="807"/>
        <end position="830"/>
    </location>
</feature>
<reference evidence="10 11" key="1">
    <citation type="journal article" date="2018" name="Sci. Rep.">
        <title>Genomic signatures of local adaptation to the degree of environmental predictability in rotifers.</title>
        <authorList>
            <person name="Franch-Gras L."/>
            <person name="Hahn C."/>
            <person name="Garcia-Roger E.M."/>
            <person name="Carmona M.J."/>
            <person name="Serra M."/>
            <person name="Gomez A."/>
        </authorList>
    </citation>
    <scope>NUCLEOTIDE SEQUENCE [LARGE SCALE GENOMIC DNA]</scope>
    <source>
        <strain evidence="10">HYR1</strain>
    </source>
</reference>
<keyword evidence="3 6" id="KW-1133">Transmembrane helix</keyword>
<feature type="domain" description="Fibronectin type-III" evidence="9">
    <location>
        <begin position="304"/>
        <end position="393"/>
    </location>
</feature>
<proteinExistence type="predicted"/>
<feature type="transmembrane region" description="Helical" evidence="6">
    <location>
        <begin position="842"/>
        <end position="862"/>
    </location>
</feature>
<accession>A0A3M7R3E0</accession>
<evidence type="ECO:0000256" key="6">
    <source>
        <dbReference type="SAM" id="Phobius"/>
    </source>
</evidence>
<dbReference type="OrthoDB" id="1100386at2759"/>
<organism evidence="10 11">
    <name type="scientific">Brachionus plicatilis</name>
    <name type="common">Marine rotifer</name>
    <name type="synonym">Brachionus muelleri</name>
    <dbReference type="NCBI Taxonomy" id="10195"/>
    <lineage>
        <taxon>Eukaryota</taxon>
        <taxon>Metazoa</taxon>
        <taxon>Spiralia</taxon>
        <taxon>Gnathifera</taxon>
        <taxon>Rotifera</taxon>
        <taxon>Eurotatoria</taxon>
        <taxon>Monogononta</taxon>
        <taxon>Pseudotrocha</taxon>
        <taxon>Ploima</taxon>
        <taxon>Brachionidae</taxon>
        <taxon>Brachionus</taxon>
    </lineage>
</organism>
<keyword evidence="2 6" id="KW-0812">Transmembrane</keyword>
<dbReference type="InterPro" id="IPR000203">
    <property type="entry name" value="GPS"/>
</dbReference>
<dbReference type="SUPFAM" id="SSF49265">
    <property type="entry name" value="Fibronectin type III"/>
    <property type="match status" value="1"/>
</dbReference>
<dbReference type="InterPro" id="IPR057244">
    <property type="entry name" value="GAIN_B"/>
</dbReference>
<dbReference type="CDD" id="cd00063">
    <property type="entry name" value="FN3"/>
    <property type="match status" value="1"/>
</dbReference>